<protein>
    <submittedName>
        <fullName evidence="2">Uncharacterized protein</fullName>
    </submittedName>
</protein>
<evidence type="ECO:0000256" key="1">
    <source>
        <dbReference type="SAM" id="MobiDB-lite"/>
    </source>
</evidence>
<dbReference type="EMBL" id="HBFM01022539">
    <property type="protein sequence ID" value="CAD8780055.1"/>
    <property type="molecule type" value="Transcribed_RNA"/>
</dbReference>
<feature type="region of interest" description="Disordered" evidence="1">
    <location>
        <begin position="184"/>
        <end position="369"/>
    </location>
</feature>
<reference evidence="2" key="1">
    <citation type="submission" date="2021-01" db="EMBL/GenBank/DDBJ databases">
        <authorList>
            <person name="Corre E."/>
            <person name="Pelletier E."/>
            <person name="Niang G."/>
            <person name="Scheremetjew M."/>
            <person name="Finn R."/>
            <person name="Kale V."/>
            <person name="Holt S."/>
            <person name="Cochrane G."/>
            <person name="Meng A."/>
            <person name="Brown T."/>
            <person name="Cohen L."/>
        </authorList>
    </citation>
    <scope>NUCLEOTIDE SEQUENCE</scope>
    <source>
        <strain evidence="2">SAG 63-3</strain>
    </source>
</reference>
<feature type="compositionally biased region" description="Polar residues" evidence="1">
    <location>
        <begin position="260"/>
        <end position="297"/>
    </location>
</feature>
<accession>A0A7S0V4L6</accession>
<feature type="compositionally biased region" description="Gly residues" evidence="1">
    <location>
        <begin position="353"/>
        <end position="364"/>
    </location>
</feature>
<name>A0A7S0V4L6_9CHLO</name>
<dbReference type="AlphaFoldDB" id="A0A7S0V4L6"/>
<proteinExistence type="predicted"/>
<organism evidence="2">
    <name type="scientific">Polytomella parva</name>
    <dbReference type="NCBI Taxonomy" id="51329"/>
    <lineage>
        <taxon>Eukaryota</taxon>
        <taxon>Viridiplantae</taxon>
        <taxon>Chlorophyta</taxon>
        <taxon>core chlorophytes</taxon>
        <taxon>Chlorophyceae</taxon>
        <taxon>CS clade</taxon>
        <taxon>Chlamydomonadales</taxon>
        <taxon>Chlamydomonadaceae</taxon>
        <taxon>Polytomella</taxon>
    </lineage>
</organism>
<sequence>MTINSGKLIDLFKILKDSEKAKKGKAKKAVSNNALSNQSTEKPYYHSITEYKDAIKYVLREHQEVKALQQEEEISQILPIINASLSERPDPLLSPNYQSKFSDYLSIDRTRSRRMSEMSRPSVSDSNFSFSRNAQVEDLRDMDRHQDSTTSPTALFPSPVQKLETCRRLLDANRMSMITRSKIPFEEPESSTSNPFFRRSSPGPHPVSTALTHRRVGASKTPLNLRRRSQVYSDSDPDYLDPNKPDSDILGDEFDMSFVGGTSSVYGPPNSSHSPHPQVASSYASMPHGTSMSSSTLLGERFKRSLSNSTSTVAGHMPNAGVGNGGGNRGSPNDKYPITNYPPLRQIGADAQGSGGSGGGGSSGGNNNEIMGYKGGHNIAIINSHTSNSDDVALNYMGIGRGFSTSVTGFKSLSDGQPEFGSAAESRMPQATAPSTLSRHVTIFEPVNAINGRDDAAAAAADMMPMKSQLQSFQSSSPVAVQANEALVSDSSNFDVSSKMYRLLKSFKGEHEAQKLVARNGIKILQSM</sequence>
<feature type="region of interest" description="Disordered" evidence="1">
    <location>
        <begin position="111"/>
        <end position="131"/>
    </location>
</feature>
<gene>
    <name evidence="2" type="ORF">PPAR00522_LOCUS14653</name>
</gene>
<evidence type="ECO:0000313" key="2">
    <source>
        <dbReference type="EMBL" id="CAD8780055.1"/>
    </source>
</evidence>